<reference evidence="2" key="1">
    <citation type="submission" date="2022-07" db="EMBL/GenBank/DDBJ databases">
        <title>Phylogenomic reconstructions and comparative analyses of Kickxellomycotina fungi.</title>
        <authorList>
            <person name="Reynolds N.K."/>
            <person name="Stajich J.E."/>
            <person name="Barry K."/>
            <person name="Grigoriev I.V."/>
            <person name="Crous P."/>
            <person name="Smith M.E."/>
        </authorList>
    </citation>
    <scope>NUCLEOTIDE SEQUENCE</scope>
    <source>
        <strain evidence="2">RSA 1196</strain>
    </source>
</reference>
<name>A0A9W8E4X0_9FUNG</name>
<dbReference type="AlphaFoldDB" id="A0A9W8E4X0"/>
<comment type="caution">
    <text evidence="2">The sequence shown here is derived from an EMBL/GenBank/DDBJ whole genome shotgun (WGS) entry which is preliminary data.</text>
</comment>
<evidence type="ECO:0000259" key="1">
    <source>
        <dbReference type="Pfam" id="PF00668"/>
    </source>
</evidence>
<dbReference type="GO" id="GO:0031177">
    <property type="term" value="F:phosphopantetheine binding"/>
    <property type="evidence" value="ECO:0007669"/>
    <property type="project" value="TreeGrafter"/>
</dbReference>
<dbReference type="GO" id="GO:0043041">
    <property type="term" value="P:amino acid activation for nonribosomal peptide biosynthetic process"/>
    <property type="evidence" value="ECO:0007669"/>
    <property type="project" value="TreeGrafter"/>
</dbReference>
<dbReference type="SUPFAM" id="SSF52777">
    <property type="entry name" value="CoA-dependent acyltransferases"/>
    <property type="match status" value="3"/>
</dbReference>
<dbReference type="Gene3D" id="3.30.559.10">
    <property type="entry name" value="Chloramphenicol acetyltransferase-like domain"/>
    <property type="match status" value="1"/>
</dbReference>
<dbReference type="PANTHER" id="PTHR45527:SF1">
    <property type="entry name" value="FATTY ACID SYNTHASE"/>
    <property type="match status" value="1"/>
</dbReference>
<dbReference type="InterPro" id="IPR001242">
    <property type="entry name" value="Condensation_dom"/>
</dbReference>
<dbReference type="Proteomes" id="UP001150925">
    <property type="component" value="Unassembled WGS sequence"/>
</dbReference>
<accession>A0A9W8E4X0</accession>
<feature type="domain" description="Condensation" evidence="1">
    <location>
        <begin position="52"/>
        <end position="244"/>
    </location>
</feature>
<dbReference type="GO" id="GO:0005737">
    <property type="term" value="C:cytoplasm"/>
    <property type="evidence" value="ECO:0007669"/>
    <property type="project" value="TreeGrafter"/>
</dbReference>
<feature type="non-terminal residue" evidence="2">
    <location>
        <position position="800"/>
    </location>
</feature>
<dbReference type="Gene3D" id="3.30.559.30">
    <property type="entry name" value="Nonribosomal peptide synthetase, condensation domain"/>
    <property type="match status" value="2"/>
</dbReference>
<keyword evidence="3" id="KW-1185">Reference proteome</keyword>
<dbReference type="OrthoDB" id="5598541at2759"/>
<dbReference type="PANTHER" id="PTHR45527">
    <property type="entry name" value="NONRIBOSOMAL PEPTIDE SYNTHETASE"/>
    <property type="match status" value="1"/>
</dbReference>
<dbReference type="SUPFAM" id="SSF56801">
    <property type="entry name" value="Acetyl-CoA synthetase-like"/>
    <property type="match status" value="1"/>
</dbReference>
<dbReference type="InterPro" id="IPR023213">
    <property type="entry name" value="CAT-like_dom_sf"/>
</dbReference>
<dbReference type="GO" id="GO:0044550">
    <property type="term" value="P:secondary metabolite biosynthetic process"/>
    <property type="evidence" value="ECO:0007669"/>
    <property type="project" value="TreeGrafter"/>
</dbReference>
<proteinExistence type="predicted"/>
<evidence type="ECO:0000313" key="2">
    <source>
        <dbReference type="EMBL" id="KAJ1954287.1"/>
    </source>
</evidence>
<sequence length="800" mass="89468">MAHYGWVPLDAGVNLLLNTEAHQRTVCFTIDPQVSSMLLTSLGGGRAGGHPTTHEMLLAALIRALQQWCHSSMFTIDLESHGRHPWRDDVDLARTIGWFTALYPATLTAPDGPKPSDYIRHAMASIRSVAHHGLPASYRNIQDRERLGGEYRPSDLAFNFLGHTIDDGAMDANGTAPWHARQDLLDHVSDVDPRELRPHLLEMACLVLQGCMKVELVYCPQVLASSKVHQLAELYRTSLEWVANYQQAHTSTRYWVPSDLPLLTTELSDMEPLEAKIRALPFDETAVQAIYPCTPLQSGLLAVTARHPSEYTIQLAFTVQGRVEVSQLRVAISKVVERHPILRTAFSLDGFGSCTIPVQFAIRDAHFQWQQGETWSDVNARDEEDFVEQDRALGFSLREPLLRICCIGKKDSGRLRCVLSSHHAILDGWSYGLLLKEVKSYLNSPNPVLPEAAPYHSFVEHIYHQDVQQAVQFWREYLLDCPPETVVRLPCDSAVPGLSSNGEHFVNLSENVESLEGVLHARGMTMSSLLRSAWAVLLMVYTGEQDVVFGTTVAGRSIPVNTIEEMVGFCINTIPTRVKLGSPQTTLGQLMKQVAADAAKLTGYEHSSLTDIQKWVHPDEARRQLFNTIMVYENYPHEELNSTSDMIQIFEQTAYEYTEYPLAGCFYHEGTNLRVRLTWKPAQFGQAYIESIGRNLDRIVQKLVAVVDSPTDSDCVVNALTFIHPDELETLDKMGCPAVNMNDSGSTVVDYFTAQVAKHPDVCAIRNGKISLTYKDLYDQALDLAVYLQSNQGLPRQAVV</sequence>
<dbReference type="EMBL" id="JANBPY010002617">
    <property type="protein sequence ID" value="KAJ1954287.1"/>
    <property type="molecule type" value="Genomic_DNA"/>
</dbReference>
<gene>
    <name evidence="2" type="ORF">IWQ62_005792</name>
</gene>
<feature type="domain" description="Condensation" evidence="1">
    <location>
        <begin position="288"/>
        <end position="711"/>
    </location>
</feature>
<protein>
    <recommendedName>
        <fullName evidence="1">Condensation domain-containing protein</fullName>
    </recommendedName>
</protein>
<dbReference type="GO" id="GO:0003824">
    <property type="term" value="F:catalytic activity"/>
    <property type="evidence" value="ECO:0007669"/>
    <property type="project" value="InterPro"/>
</dbReference>
<organism evidence="2 3">
    <name type="scientific">Dispira parvispora</name>
    <dbReference type="NCBI Taxonomy" id="1520584"/>
    <lineage>
        <taxon>Eukaryota</taxon>
        <taxon>Fungi</taxon>
        <taxon>Fungi incertae sedis</taxon>
        <taxon>Zoopagomycota</taxon>
        <taxon>Kickxellomycotina</taxon>
        <taxon>Dimargaritomycetes</taxon>
        <taxon>Dimargaritales</taxon>
        <taxon>Dimargaritaceae</taxon>
        <taxon>Dispira</taxon>
    </lineage>
</organism>
<evidence type="ECO:0000313" key="3">
    <source>
        <dbReference type="Proteomes" id="UP001150925"/>
    </source>
</evidence>
<dbReference type="Gene3D" id="3.40.50.980">
    <property type="match status" value="1"/>
</dbReference>
<dbReference type="Pfam" id="PF00668">
    <property type="entry name" value="Condensation"/>
    <property type="match status" value="2"/>
</dbReference>